<keyword evidence="2" id="KW-1185">Reference proteome</keyword>
<sequence>MSEGTVTIHPLTNNAATITMVSFPFSLKLTSTNYLSWTTQIEVILQGLDLYRFIDGSYPAPPPTVNPNGTTAPHADYNKWYRQDRLLFGALVGSLSAPIVSLVNKAPTSAVAWYFQTPVLPPLQLVDELATLGKPLDTEDVSDIILTGLDQKAYKSVIDSIHARDTPIQFHELHEKLVNHEISLAQQPAEQPNLHQPLTAFHAQSVKHPNHGFIETTATPNRVFYRPPPHNH</sequence>
<dbReference type="PANTHER" id="PTHR47481">
    <property type="match status" value="1"/>
</dbReference>
<dbReference type="PANTHER" id="PTHR47481:SF22">
    <property type="entry name" value="RETROTRANSPOSON GAG DOMAIN-CONTAINING PROTEIN"/>
    <property type="match status" value="1"/>
</dbReference>
<protein>
    <recommendedName>
        <fullName evidence="3">Retrotransposon Copia-like N-terminal domain-containing protein</fullName>
    </recommendedName>
</protein>
<evidence type="ECO:0008006" key="3">
    <source>
        <dbReference type="Google" id="ProtNLM"/>
    </source>
</evidence>
<dbReference type="Proteomes" id="UP000326396">
    <property type="component" value="Linkage Group LG14"/>
</dbReference>
<evidence type="ECO:0000313" key="1">
    <source>
        <dbReference type="EMBL" id="KAD5961448.1"/>
    </source>
</evidence>
<dbReference type="EMBL" id="SZYD01000006">
    <property type="protein sequence ID" value="KAD5961448.1"/>
    <property type="molecule type" value="Genomic_DNA"/>
</dbReference>
<dbReference type="AlphaFoldDB" id="A0A5N6P8P9"/>
<accession>A0A5N6P8P9</accession>
<gene>
    <name evidence="1" type="ORF">E3N88_12921</name>
</gene>
<comment type="caution">
    <text evidence="1">The sequence shown here is derived from an EMBL/GenBank/DDBJ whole genome shotgun (WGS) entry which is preliminary data.</text>
</comment>
<dbReference type="OrthoDB" id="1938465at2759"/>
<proteinExistence type="predicted"/>
<evidence type="ECO:0000313" key="2">
    <source>
        <dbReference type="Proteomes" id="UP000326396"/>
    </source>
</evidence>
<organism evidence="1 2">
    <name type="scientific">Mikania micrantha</name>
    <name type="common">bitter vine</name>
    <dbReference type="NCBI Taxonomy" id="192012"/>
    <lineage>
        <taxon>Eukaryota</taxon>
        <taxon>Viridiplantae</taxon>
        <taxon>Streptophyta</taxon>
        <taxon>Embryophyta</taxon>
        <taxon>Tracheophyta</taxon>
        <taxon>Spermatophyta</taxon>
        <taxon>Magnoliopsida</taxon>
        <taxon>eudicotyledons</taxon>
        <taxon>Gunneridae</taxon>
        <taxon>Pentapetalae</taxon>
        <taxon>asterids</taxon>
        <taxon>campanulids</taxon>
        <taxon>Asterales</taxon>
        <taxon>Asteraceae</taxon>
        <taxon>Asteroideae</taxon>
        <taxon>Heliantheae alliance</taxon>
        <taxon>Eupatorieae</taxon>
        <taxon>Mikania</taxon>
    </lineage>
</organism>
<name>A0A5N6P8P9_9ASTR</name>
<reference evidence="1 2" key="1">
    <citation type="submission" date="2019-05" db="EMBL/GenBank/DDBJ databases">
        <title>Mikania micrantha, genome provides insights into the molecular mechanism of rapid growth.</title>
        <authorList>
            <person name="Liu B."/>
        </authorList>
    </citation>
    <scope>NUCLEOTIDE SEQUENCE [LARGE SCALE GENOMIC DNA]</scope>
    <source>
        <strain evidence="1">NLD-2019</strain>
        <tissue evidence="1">Leaf</tissue>
    </source>
</reference>